<organism evidence="7 8">
    <name type="scientific">Nocardioides faecalis</name>
    <dbReference type="NCBI Taxonomy" id="2803858"/>
    <lineage>
        <taxon>Bacteria</taxon>
        <taxon>Bacillati</taxon>
        <taxon>Actinomycetota</taxon>
        <taxon>Actinomycetes</taxon>
        <taxon>Propionibacteriales</taxon>
        <taxon>Nocardioidaceae</taxon>
        <taxon>Nocardioides</taxon>
    </lineage>
</organism>
<dbReference type="SUPFAM" id="SSF56349">
    <property type="entry name" value="DNA breaking-rejoining enzymes"/>
    <property type="match status" value="1"/>
</dbReference>
<dbReference type="Pfam" id="PF13495">
    <property type="entry name" value="Phage_int_SAM_4"/>
    <property type="match status" value="1"/>
</dbReference>
<evidence type="ECO:0000256" key="3">
    <source>
        <dbReference type="ARBA" id="ARBA00023172"/>
    </source>
</evidence>
<feature type="domain" description="Tyr recombinase" evidence="5">
    <location>
        <begin position="23"/>
        <end position="222"/>
    </location>
</feature>
<reference evidence="7" key="1">
    <citation type="submission" date="2021-01" db="EMBL/GenBank/DDBJ databases">
        <title>Novel species in genus Nocardioides.</title>
        <authorList>
            <person name="Zhang G."/>
        </authorList>
    </citation>
    <scope>NUCLEOTIDE SEQUENCE</scope>
    <source>
        <strain evidence="7">Zg-536</strain>
    </source>
</reference>
<dbReference type="RefSeq" id="WP_205293043.1">
    <property type="nucleotide sequence ID" value="NZ_CP074406.1"/>
</dbReference>
<dbReference type="GO" id="GO:0006310">
    <property type="term" value="P:DNA recombination"/>
    <property type="evidence" value="ECO:0007669"/>
    <property type="project" value="UniProtKB-KW"/>
</dbReference>
<dbReference type="InterPro" id="IPR013762">
    <property type="entry name" value="Integrase-like_cat_sf"/>
</dbReference>
<dbReference type="GO" id="GO:0003677">
    <property type="term" value="F:DNA binding"/>
    <property type="evidence" value="ECO:0007669"/>
    <property type="project" value="UniProtKB-UniRule"/>
</dbReference>
<evidence type="ECO:0000256" key="2">
    <source>
        <dbReference type="ARBA" id="ARBA00023125"/>
    </source>
</evidence>
<protein>
    <submittedName>
        <fullName evidence="7">Tyrosine-type recombinase/integrase</fullName>
    </submittedName>
</protein>
<evidence type="ECO:0000259" key="5">
    <source>
        <dbReference type="PROSITE" id="PS51898"/>
    </source>
</evidence>
<dbReference type="AlphaFoldDB" id="A0A938Y9M4"/>
<gene>
    <name evidence="7" type="ORF">JK386_17655</name>
</gene>
<dbReference type="Proteomes" id="UP000663791">
    <property type="component" value="Unassembled WGS sequence"/>
</dbReference>
<dbReference type="PROSITE" id="PS51900">
    <property type="entry name" value="CB"/>
    <property type="match status" value="1"/>
</dbReference>
<feature type="domain" description="Core-binding (CB)" evidence="6">
    <location>
        <begin position="12"/>
        <end position="90"/>
    </location>
</feature>
<dbReference type="InterPro" id="IPR004107">
    <property type="entry name" value="Integrase_SAM-like_N"/>
</dbReference>
<dbReference type="InterPro" id="IPR011010">
    <property type="entry name" value="DNA_brk_join_enz"/>
</dbReference>
<dbReference type="GO" id="GO:0015074">
    <property type="term" value="P:DNA integration"/>
    <property type="evidence" value="ECO:0007669"/>
    <property type="project" value="UniProtKB-KW"/>
</dbReference>
<keyword evidence="2 4" id="KW-0238">DNA-binding</keyword>
<dbReference type="InterPro" id="IPR010998">
    <property type="entry name" value="Integrase_recombinase_N"/>
</dbReference>
<dbReference type="InterPro" id="IPR044068">
    <property type="entry name" value="CB"/>
</dbReference>
<comment type="caution">
    <text evidence="7">The sequence shown here is derived from an EMBL/GenBank/DDBJ whole genome shotgun (WGS) entry which is preliminary data.</text>
</comment>
<dbReference type="Gene3D" id="1.10.150.130">
    <property type="match status" value="1"/>
</dbReference>
<keyword evidence="3" id="KW-0233">DNA recombination</keyword>
<keyword evidence="8" id="KW-1185">Reference proteome</keyword>
<proteinExistence type="predicted"/>
<evidence type="ECO:0000313" key="8">
    <source>
        <dbReference type="Proteomes" id="UP000663791"/>
    </source>
</evidence>
<keyword evidence="1" id="KW-0229">DNA integration</keyword>
<dbReference type="EMBL" id="JAERTX010000024">
    <property type="protein sequence ID" value="MBM9461722.1"/>
    <property type="molecule type" value="Genomic_DNA"/>
</dbReference>
<evidence type="ECO:0000259" key="6">
    <source>
        <dbReference type="PROSITE" id="PS51900"/>
    </source>
</evidence>
<dbReference type="Pfam" id="PF00589">
    <property type="entry name" value="Phage_integrase"/>
    <property type="match status" value="1"/>
</dbReference>
<dbReference type="InterPro" id="IPR002104">
    <property type="entry name" value="Integrase_catalytic"/>
</dbReference>
<evidence type="ECO:0000256" key="1">
    <source>
        <dbReference type="ARBA" id="ARBA00022908"/>
    </source>
</evidence>
<dbReference type="PROSITE" id="PS51898">
    <property type="entry name" value="TYR_RECOMBINASE"/>
    <property type="match status" value="1"/>
</dbReference>
<sequence>MTEARALRALFPSWILAMEAVNKSPRTVEGDTASLELFARWLEDNDHPVDPDEITARLLRTWIVELVDTRSASTDRTRWNGLRSFFAWAAEEHERARELLVVGKGNRERIVVFVARTARAFDRYLRMRARSKYAEGPWLWISGKDGKALTTNAVQQMMKRRGAAAGVPELHTHMFRHGFADAWLASGGNEGDLMELAGWRSRQMLARYGAGNRARRAREAYQGRSPMDNLG</sequence>
<accession>A0A938Y9M4</accession>
<dbReference type="Gene3D" id="1.10.443.10">
    <property type="entry name" value="Intergrase catalytic core"/>
    <property type="match status" value="1"/>
</dbReference>
<name>A0A938Y9M4_9ACTN</name>
<evidence type="ECO:0000313" key="7">
    <source>
        <dbReference type="EMBL" id="MBM9461722.1"/>
    </source>
</evidence>
<evidence type="ECO:0000256" key="4">
    <source>
        <dbReference type="PROSITE-ProRule" id="PRU01248"/>
    </source>
</evidence>